<name>A0A383E2X8_9ZZZZ</name>
<accession>A0A383E2X8</accession>
<proteinExistence type="predicted"/>
<dbReference type="AlphaFoldDB" id="A0A383E2X8"/>
<protein>
    <submittedName>
        <fullName evidence="1">Uncharacterized protein</fullName>
    </submittedName>
</protein>
<gene>
    <name evidence="1" type="ORF">METZ01_LOCUS504000</name>
</gene>
<organism evidence="1">
    <name type="scientific">marine metagenome</name>
    <dbReference type="NCBI Taxonomy" id="408172"/>
    <lineage>
        <taxon>unclassified sequences</taxon>
        <taxon>metagenomes</taxon>
        <taxon>ecological metagenomes</taxon>
    </lineage>
</organism>
<dbReference type="EMBL" id="UINC01222383">
    <property type="protein sequence ID" value="SVE51146.1"/>
    <property type="molecule type" value="Genomic_DNA"/>
</dbReference>
<evidence type="ECO:0000313" key="1">
    <source>
        <dbReference type="EMBL" id="SVE51146.1"/>
    </source>
</evidence>
<sequence length="103" mass="12527">MKVETDEYQKRTLDIFEYYNKSDFEGIEAIMDKITPKVKEEVIQYLNRFITYVNGWSDDDPSKKGKLLNFRIVKEIVQKYPLLQNWDKDLKKEMDREMEVHEN</sequence>
<reference evidence="1" key="1">
    <citation type="submission" date="2018-05" db="EMBL/GenBank/DDBJ databases">
        <authorList>
            <person name="Lanie J.A."/>
            <person name="Ng W.-L."/>
            <person name="Kazmierczak K.M."/>
            <person name="Andrzejewski T.M."/>
            <person name="Davidsen T.M."/>
            <person name="Wayne K.J."/>
            <person name="Tettelin H."/>
            <person name="Glass J.I."/>
            <person name="Rusch D."/>
            <person name="Podicherti R."/>
            <person name="Tsui H.-C.T."/>
            <person name="Winkler M.E."/>
        </authorList>
    </citation>
    <scope>NUCLEOTIDE SEQUENCE</scope>
</reference>